<organism evidence="2 3">
    <name type="scientific">Pleurodeles waltl</name>
    <name type="common">Iberian ribbed newt</name>
    <dbReference type="NCBI Taxonomy" id="8319"/>
    <lineage>
        <taxon>Eukaryota</taxon>
        <taxon>Metazoa</taxon>
        <taxon>Chordata</taxon>
        <taxon>Craniata</taxon>
        <taxon>Vertebrata</taxon>
        <taxon>Euteleostomi</taxon>
        <taxon>Amphibia</taxon>
        <taxon>Batrachia</taxon>
        <taxon>Caudata</taxon>
        <taxon>Salamandroidea</taxon>
        <taxon>Salamandridae</taxon>
        <taxon>Pleurodelinae</taxon>
        <taxon>Pleurodeles</taxon>
    </lineage>
</organism>
<evidence type="ECO:0000313" key="3">
    <source>
        <dbReference type="Proteomes" id="UP001066276"/>
    </source>
</evidence>
<feature type="compositionally biased region" description="Basic and acidic residues" evidence="1">
    <location>
        <begin position="42"/>
        <end position="64"/>
    </location>
</feature>
<keyword evidence="3" id="KW-1185">Reference proteome</keyword>
<reference evidence="2" key="1">
    <citation type="journal article" date="2022" name="bioRxiv">
        <title>Sequencing and chromosome-scale assembly of the giantPleurodeles waltlgenome.</title>
        <authorList>
            <person name="Brown T."/>
            <person name="Elewa A."/>
            <person name="Iarovenko S."/>
            <person name="Subramanian E."/>
            <person name="Araus A.J."/>
            <person name="Petzold A."/>
            <person name="Susuki M."/>
            <person name="Suzuki K.-i.T."/>
            <person name="Hayashi T."/>
            <person name="Toyoda A."/>
            <person name="Oliveira C."/>
            <person name="Osipova E."/>
            <person name="Leigh N.D."/>
            <person name="Simon A."/>
            <person name="Yun M.H."/>
        </authorList>
    </citation>
    <scope>NUCLEOTIDE SEQUENCE</scope>
    <source>
        <strain evidence="2">20211129_DDA</strain>
        <tissue evidence="2">Liver</tissue>
    </source>
</reference>
<accession>A0AAV7LEK8</accession>
<evidence type="ECO:0000313" key="2">
    <source>
        <dbReference type="EMBL" id="KAJ1090066.1"/>
    </source>
</evidence>
<dbReference type="Proteomes" id="UP001066276">
    <property type="component" value="Chromosome 11"/>
</dbReference>
<name>A0AAV7LEK8_PLEWA</name>
<feature type="compositionally biased region" description="Low complexity" evidence="1">
    <location>
        <begin position="70"/>
        <end position="84"/>
    </location>
</feature>
<gene>
    <name evidence="2" type="ORF">NDU88_003206</name>
</gene>
<feature type="region of interest" description="Disordered" evidence="1">
    <location>
        <begin position="1"/>
        <end position="85"/>
    </location>
</feature>
<dbReference type="EMBL" id="JANPWB010000015">
    <property type="protein sequence ID" value="KAJ1090066.1"/>
    <property type="molecule type" value="Genomic_DNA"/>
</dbReference>
<sequence length="140" mass="15580">MRPRAAGGMKESKSVQDAVHNPDVQVEDPEKEEATQKMPASQKEEESERSKPPEDQREDTDKMNLKSWLPPTTCTKTSLPTTNPQKARTLETPLTYFSVFPGSPDAVLNGAHPYTPWSAEVTCDEPEGEKDNTIKNKGRP</sequence>
<protein>
    <submittedName>
        <fullName evidence="2">Uncharacterized protein</fullName>
    </submittedName>
</protein>
<comment type="caution">
    <text evidence="2">The sequence shown here is derived from an EMBL/GenBank/DDBJ whole genome shotgun (WGS) entry which is preliminary data.</text>
</comment>
<proteinExistence type="predicted"/>
<evidence type="ECO:0000256" key="1">
    <source>
        <dbReference type="SAM" id="MobiDB-lite"/>
    </source>
</evidence>
<dbReference type="AlphaFoldDB" id="A0AAV7LEK8"/>
<feature type="region of interest" description="Disordered" evidence="1">
    <location>
        <begin position="119"/>
        <end position="140"/>
    </location>
</feature>